<protein>
    <submittedName>
        <fullName evidence="1">Uncharacterized protein</fullName>
    </submittedName>
</protein>
<comment type="caution">
    <text evidence="1">The sequence shown here is derived from an EMBL/GenBank/DDBJ whole genome shotgun (WGS) entry which is preliminary data.</text>
</comment>
<organism evidence="1 2">
    <name type="scientific">Clavibacter michiganensis subsp. michiganensis</name>
    <dbReference type="NCBI Taxonomy" id="33013"/>
    <lineage>
        <taxon>Bacteria</taxon>
        <taxon>Bacillati</taxon>
        <taxon>Actinomycetota</taxon>
        <taxon>Actinomycetes</taxon>
        <taxon>Micrococcales</taxon>
        <taxon>Microbacteriaceae</taxon>
        <taxon>Clavibacter</taxon>
    </lineage>
</organism>
<proteinExistence type="predicted"/>
<reference evidence="1 2" key="1">
    <citation type="submission" date="2016-08" db="EMBL/GenBank/DDBJ databases">
        <title>Genome sequence of Clavibacter michiganensis subsp. michiganensis strain CASJ007.</title>
        <authorList>
            <person name="Thapa S.P."/>
            <person name="Coaker G."/>
        </authorList>
    </citation>
    <scope>NUCLEOTIDE SEQUENCE [LARGE SCALE GENOMIC DNA]</scope>
    <source>
        <strain evidence="1">CASJ007</strain>
    </source>
</reference>
<evidence type="ECO:0000313" key="1">
    <source>
        <dbReference type="EMBL" id="OUE04754.1"/>
    </source>
</evidence>
<dbReference type="AlphaFoldDB" id="A0A251XMN5"/>
<gene>
    <name evidence="1" type="ORF">CMMCAS07_07385</name>
</gene>
<name>A0A251XMN5_CLAMM</name>
<sequence length="52" mass="5634">MLERDRPAGMLGSSHGSARILRYAYDDPFYVRLMRDAACSGTGSSAPRARGS</sequence>
<dbReference type="InterPro" id="IPR036188">
    <property type="entry name" value="FAD/NAD-bd_sf"/>
</dbReference>
<keyword evidence="2" id="KW-1185">Reference proteome</keyword>
<dbReference type="EMBL" id="MDHH01000001">
    <property type="protein sequence ID" value="OUE04754.1"/>
    <property type="molecule type" value="Genomic_DNA"/>
</dbReference>
<dbReference type="Gene3D" id="3.50.50.60">
    <property type="entry name" value="FAD/NAD(P)-binding domain"/>
    <property type="match status" value="1"/>
</dbReference>
<dbReference type="Proteomes" id="UP000195062">
    <property type="component" value="Unassembled WGS sequence"/>
</dbReference>
<accession>A0A251XMN5</accession>
<evidence type="ECO:0000313" key="2">
    <source>
        <dbReference type="Proteomes" id="UP000195062"/>
    </source>
</evidence>